<keyword evidence="1" id="KW-1185">Reference proteome</keyword>
<reference evidence="2" key="1">
    <citation type="submission" date="2016-11" db="UniProtKB">
        <authorList>
            <consortium name="WormBaseParasite"/>
        </authorList>
    </citation>
    <scope>IDENTIFICATION</scope>
</reference>
<accession>A0A1I7WFB6</accession>
<name>A0A1I7WFB6_HETBA</name>
<dbReference type="Proteomes" id="UP000095283">
    <property type="component" value="Unplaced"/>
</dbReference>
<proteinExistence type="predicted"/>
<dbReference type="AlphaFoldDB" id="A0A1I7WFB6"/>
<organism evidence="1 2">
    <name type="scientific">Heterorhabditis bacteriophora</name>
    <name type="common">Entomopathogenic nematode worm</name>
    <dbReference type="NCBI Taxonomy" id="37862"/>
    <lineage>
        <taxon>Eukaryota</taxon>
        <taxon>Metazoa</taxon>
        <taxon>Ecdysozoa</taxon>
        <taxon>Nematoda</taxon>
        <taxon>Chromadorea</taxon>
        <taxon>Rhabditida</taxon>
        <taxon>Rhabditina</taxon>
        <taxon>Rhabditomorpha</taxon>
        <taxon>Strongyloidea</taxon>
        <taxon>Heterorhabditidae</taxon>
        <taxon>Heterorhabditis</taxon>
    </lineage>
</organism>
<dbReference type="WBParaSite" id="Hba_03671">
    <property type="protein sequence ID" value="Hba_03671"/>
    <property type="gene ID" value="Hba_03671"/>
</dbReference>
<evidence type="ECO:0000313" key="1">
    <source>
        <dbReference type="Proteomes" id="UP000095283"/>
    </source>
</evidence>
<sequence>MGYVFMTLCVFSFMRYGNKFF</sequence>
<evidence type="ECO:0000313" key="2">
    <source>
        <dbReference type="WBParaSite" id="Hba_03671"/>
    </source>
</evidence>
<protein>
    <submittedName>
        <fullName evidence="2">DUF3265 domain-containing protein</fullName>
    </submittedName>
</protein>